<comment type="caution">
    <text evidence="1">The sequence shown here is derived from an EMBL/GenBank/DDBJ whole genome shotgun (WGS) entry which is preliminary data.</text>
</comment>
<protein>
    <submittedName>
        <fullName evidence="1">Uncharacterized protein</fullName>
    </submittedName>
</protein>
<proteinExistence type="predicted"/>
<dbReference type="AlphaFoldDB" id="A0AAN7Z741"/>
<evidence type="ECO:0000313" key="2">
    <source>
        <dbReference type="Proteomes" id="UP001305414"/>
    </source>
</evidence>
<sequence length="85" mass="9471">MAHENFYQRSDYCLNTRNRDITSSREVCKTGRIGYAVLLENQAARNLNNAGEVELMARTKLVDRGHIVNVNGNGPQLAPIHIFGG</sequence>
<keyword evidence="2" id="KW-1185">Reference proteome</keyword>
<accession>A0AAN7Z741</accession>
<evidence type="ECO:0000313" key="1">
    <source>
        <dbReference type="EMBL" id="KAK5632807.1"/>
    </source>
</evidence>
<gene>
    <name evidence="1" type="ORF">RRF57_008521</name>
</gene>
<reference evidence="1 2" key="1">
    <citation type="submission" date="2023-10" db="EMBL/GenBank/DDBJ databases">
        <title>Draft genome sequence of Xylaria bambusicola isolate GMP-LS, the root and basal stem rot pathogen of sugarcane in Indonesia.</title>
        <authorList>
            <person name="Selvaraj P."/>
            <person name="Muralishankar V."/>
            <person name="Muruganantham S."/>
            <person name="Sp S."/>
            <person name="Haryani S."/>
            <person name="Lau K.J.X."/>
            <person name="Naqvi N.I."/>
        </authorList>
    </citation>
    <scope>NUCLEOTIDE SEQUENCE [LARGE SCALE GENOMIC DNA]</scope>
    <source>
        <strain evidence="1">GMP-LS</strain>
    </source>
</reference>
<dbReference type="Proteomes" id="UP001305414">
    <property type="component" value="Unassembled WGS sequence"/>
</dbReference>
<dbReference type="EMBL" id="JAWHQM010000027">
    <property type="protein sequence ID" value="KAK5632807.1"/>
    <property type="molecule type" value="Genomic_DNA"/>
</dbReference>
<organism evidence="1 2">
    <name type="scientific">Xylaria bambusicola</name>
    <dbReference type="NCBI Taxonomy" id="326684"/>
    <lineage>
        <taxon>Eukaryota</taxon>
        <taxon>Fungi</taxon>
        <taxon>Dikarya</taxon>
        <taxon>Ascomycota</taxon>
        <taxon>Pezizomycotina</taxon>
        <taxon>Sordariomycetes</taxon>
        <taxon>Xylariomycetidae</taxon>
        <taxon>Xylariales</taxon>
        <taxon>Xylariaceae</taxon>
        <taxon>Xylaria</taxon>
    </lineage>
</organism>
<name>A0AAN7Z741_9PEZI</name>